<feature type="active site" description="Proton donor" evidence="9">
    <location>
        <position position="129"/>
    </location>
</feature>
<reference evidence="12 13" key="1">
    <citation type="journal article" date="2012" name="Stand. Genomic Sci.">
        <title>Complete genome sequence of Liberibacter crescens BT-1.</title>
        <authorList>
            <person name="Leonard M.T."/>
            <person name="Fagen J.R."/>
            <person name="Davis-Richardson A.G."/>
            <person name="Davis M.J."/>
            <person name="Triplett E.W."/>
        </authorList>
    </citation>
    <scope>NUCLEOTIDE SEQUENCE [LARGE SCALE GENOMIC DNA]</scope>
    <source>
        <strain evidence="12 13">BT-1</strain>
    </source>
</reference>
<keyword evidence="6 9" id="KW-0028">Amino-acid biosynthesis</keyword>
<evidence type="ECO:0000256" key="9">
    <source>
        <dbReference type="HAMAP-Rule" id="MF_01014"/>
    </source>
</evidence>
<keyword evidence="8 9" id="KW-0413">Isomerase</keyword>
<evidence type="ECO:0000256" key="2">
    <source>
        <dbReference type="ARBA" id="ARBA00004496"/>
    </source>
</evidence>
<dbReference type="InterPro" id="IPR006063">
    <property type="entry name" value="HisA_bact_arch"/>
</dbReference>
<dbReference type="CDD" id="cd04732">
    <property type="entry name" value="HisA"/>
    <property type="match status" value="1"/>
</dbReference>
<dbReference type="SUPFAM" id="SSF51366">
    <property type="entry name" value="Ribulose-phoshate binding barrel"/>
    <property type="match status" value="1"/>
</dbReference>
<dbReference type="GO" id="GO:0005737">
    <property type="term" value="C:cytoplasm"/>
    <property type="evidence" value="ECO:0007669"/>
    <property type="project" value="UniProtKB-SubCell"/>
</dbReference>
<dbReference type="InterPro" id="IPR011060">
    <property type="entry name" value="RibuloseP-bd_barrel"/>
</dbReference>
<evidence type="ECO:0000256" key="1">
    <source>
        <dbReference type="ARBA" id="ARBA00000901"/>
    </source>
</evidence>
<dbReference type="EC" id="5.3.1.16" evidence="9 11"/>
<dbReference type="Pfam" id="PF00977">
    <property type="entry name" value="His_biosynth"/>
    <property type="match status" value="1"/>
</dbReference>
<sequence>MILFPAIDIKDGKCVRLKLGDMEQATEYNPDPVIQAKIFETSGFEWLHLIDLNGAFCGKSVNSNTIKNILESTQNPVQLGGGIRTISQVEYWLDKGVARVILGTTAVNNPEMVYSACKLFPGRVVISIDAKNGKVSTEGWLKNSEIGVLELARRFEDKGVAAIIYTDINRDGMLTGINWDSTFSLAHSISIPVIASGGLSSIEDIHHILQYKDVSLEGVISGRALYDGTINAQEALYLIKEAKRKKHES</sequence>
<dbReference type="GO" id="GO:0003949">
    <property type="term" value="F:1-(5-phosphoribosyl)-5-[(5-phosphoribosylamino)methylideneamino]imidazole-4-carboxamide isomerase activity"/>
    <property type="evidence" value="ECO:0007669"/>
    <property type="project" value="UniProtKB-UniRule"/>
</dbReference>
<organism evidence="12 13">
    <name type="scientific">Liberibacter crescens (strain BT-1)</name>
    <dbReference type="NCBI Taxonomy" id="1215343"/>
    <lineage>
        <taxon>Bacteria</taxon>
        <taxon>Pseudomonadati</taxon>
        <taxon>Pseudomonadota</taxon>
        <taxon>Alphaproteobacteria</taxon>
        <taxon>Hyphomicrobiales</taxon>
        <taxon>Rhizobiaceae</taxon>
        <taxon>Liberibacter</taxon>
    </lineage>
</organism>
<protein>
    <recommendedName>
        <fullName evidence="9 11">1-(5-phosphoribosyl)-5-[(5-phosphoribosylamino)methylideneamino] imidazole-4-carboxamide isomerase</fullName>
        <ecNumber evidence="9 11">5.3.1.16</ecNumber>
    </recommendedName>
    <alternativeName>
        <fullName evidence="9">Phosphoribosylformimino-5-aminoimidazole carboxamide ribotide isomerase</fullName>
    </alternativeName>
</protein>
<evidence type="ECO:0000256" key="10">
    <source>
        <dbReference type="RuleBase" id="RU003657"/>
    </source>
</evidence>
<feature type="active site" description="Proton acceptor" evidence="9">
    <location>
        <position position="8"/>
    </location>
</feature>
<evidence type="ECO:0000256" key="8">
    <source>
        <dbReference type="ARBA" id="ARBA00023235"/>
    </source>
</evidence>
<evidence type="ECO:0000256" key="5">
    <source>
        <dbReference type="ARBA" id="ARBA00022490"/>
    </source>
</evidence>
<evidence type="ECO:0000256" key="3">
    <source>
        <dbReference type="ARBA" id="ARBA00005133"/>
    </source>
</evidence>
<dbReference type="EMBL" id="CP003789">
    <property type="protein sequence ID" value="AGA65343.1"/>
    <property type="molecule type" value="Genomic_DNA"/>
</dbReference>
<dbReference type="PANTHER" id="PTHR43090">
    <property type="entry name" value="1-(5-PHOSPHORIBOSYL)-5-[(5-PHOSPHORIBOSYLAMINO)METHYLIDENEAMINO] IMIDAZOLE-4-CARBOXAMIDE ISOMERASE"/>
    <property type="match status" value="1"/>
</dbReference>
<dbReference type="RefSeq" id="WP_015273768.1">
    <property type="nucleotide sequence ID" value="NC_019907.1"/>
</dbReference>
<dbReference type="STRING" id="1215343.B488_13510"/>
<dbReference type="InterPro" id="IPR013785">
    <property type="entry name" value="Aldolase_TIM"/>
</dbReference>
<proteinExistence type="inferred from homology"/>
<dbReference type="NCBIfam" id="TIGR00007">
    <property type="entry name" value="1-(5-phosphoribosyl)-5-[(5-phosphoribosylamino)methylideneamino]imidazole-4-carboxamide isomerase"/>
    <property type="match status" value="1"/>
</dbReference>
<keyword evidence="7 9" id="KW-0368">Histidine biosynthesis</keyword>
<evidence type="ECO:0000256" key="7">
    <source>
        <dbReference type="ARBA" id="ARBA00023102"/>
    </source>
</evidence>
<accession>L0EXF2</accession>
<name>L0EXF2_LIBCB</name>
<dbReference type="GO" id="GO:0000105">
    <property type="term" value="P:L-histidine biosynthetic process"/>
    <property type="evidence" value="ECO:0007669"/>
    <property type="project" value="UniProtKB-UniRule"/>
</dbReference>
<comment type="similarity">
    <text evidence="4 9 10">Belongs to the HisA/HisF family.</text>
</comment>
<dbReference type="InterPro" id="IPR006062">
    <property type="entry name" value="His_biosynth"/>
</dbReference>
<comment type="catalytic activity">
    <reaction evidence="1 9 11">
        <text>1-(5-phospho-beta-D-ribosyl)-5-[(5-phospho-beta-D-ribosylamino)methylideneamino]imidazole-4-carboxamide = 5-[(5-phospho-1-deoxy-D-ribulos-1-ylimino)methylamino]-1-(5-phospho-beta-D-ribosyl)imidazole-4-carboxamide</text>
        <dbReference type="Rhea" id="RHEA:15469"/>
        <dbReference type="ChEBI" id="CHEBI:58435"/>
        <dbReference type="ChEBI" id="CHEBI:58525"/>
        <dbReference type="EC" id="5.3.1.16"/>
    </reaction>
</comment>
<evidence type="ECO:0000256" key="11">
    <source>
        <dbReference type="RuleBase" id="RU003658"/>
    </source>
</evidence>
<keyword evidence="13" id="KW-1185">Reference proteome</keyword>
<dbReference type="PATRIC" id="fig|1215343.11.peg.1394"/>
<dbReference type="PANTHER" id="PTHR43090:SF2">
    <property type="entry name" value="1-(5-PHOSPHORIBOSYL)-5-[(5-PHOSPHORIBOSYLAMINO)METHYLIDENEAMINO] IMIDAZOLE-4-CARBOXAMIDE ISOMERASE"/>
    <property type="match status" value="1"/>
</dbReference>
<keyword evidence="5 9" id="KW-0963">Cytoplasm</keyword>
<dbReference type="InterPro" id="IPR023016">
    <property type="entry name" value="HisA/PriA"/>
</dbReference>
<dbReference type="eggNOG" id="COG0106">
    <property type="taxonomic scope" value="Bacteria"/>
</dbReference>
<comment type="subcellular location">
    <subcellularLocation>
        <location evidence="2 9 11">Cytoplasm</location>
    </subcellularLocation>
</comment>
<dbReference type="UniPathway" id="UPA00031">
    <property type="reaction ID" value="UER00009"/>
</dbReference>
<dbReference type="HOGENOM" id="CLU_048577_1_1_5"/>
<gene>
    <name evidence="9" type="primary">hisA</name>
    <name evidence="12" type="ordered locus">B488_13510</name>
</gene>
<dbReference type="AlphaFoldDB" id="L0EXF2"/>
<dbReference type="KEGG" id="lcc:B488_13510"/>
<dbReference type="FunFam" id="3.20.20.70:FF:000009">
    <property type="entry name" value="1-(5-phosphoribosyl)-5-[(5-phosphoribosylamino)methylideneamino] imidazole-4-carboxamide isomerase"/>
    <property type="match status" value="1"/>
</dbReference>
<evidence type="ECO:0000313" key="13">
    <source>
        <dbReference type="Proteomes" id="UP000010799"/>
    </source>
</evidence>
<evidence type="ECO:0000256" key="4">
    <source>
        <dbReference type="ARBA" id="ARBA00009667"/>
    </source>
</evidence>
<dbReference type="InterPro" id="IPR044524">
    <property type="entry name" value="Isoase_HisA-like"/>
</dbReference>
<dbReference type="GO" id="GO:0000162">
    <property type="term" value="P:L-tryptophan biosynthetic process"/>
    <property type="evidence" value="ECO:0007669"/>
    <property type="project" value="TreeGrafter"/>
</dbReference>
<evidence type="ECO:0000256" key="6">
    <source>
        <dbReference type="ARBA" id="ARBA00022605"/>
    </source>
</evidence>
<comment type="pathway">
    <text evidence="3 9 11">Amino-acid biosynthesis; L-histidine biosynthesis; L-histidine from 5-phospho-alpha-D-ribose 1-diphosphate: step 4/9.</text>
</comment>
<evidence type="ECO:0000313" key="12">
    <source>
        <dbReference type="EMBL" id="AGA65343.1"/>
    </source>
</evidence>
<dbReference type="HAMAP" id="MF_01014">
    <property type="entry name" value="HisA"/>
    <property type="match status" value="1"/>
</dbReference>
<dbReference type="Proteomes" id="UP000010799">
    <property type="component" value="Chromosome"/>
</dbReference>
<dbReference type="Gene3D" id="3.20.20.70">
    <property type="entry name" value="Aldolase class I"/>
    <property type="match status" value="1"/>
</dbReference>